<dbReference type="GO" id="GO:0006355">
    <property type="term" value="P:regulation of DNA-templated transcription"/>
    <property type="evidence" value="ECO:0007669"/>
    <property type="project" value="InterPro"/>
</dbReference>
<evidence type="ECO:0000313" key="1">
    <source>
        <dbReference type="EMBL" id="KKS03217.1"/>
    </source>
</evidence>
<dbReference type="Proteomes" id="UP000033947">
    <property type="component" value="Unassembled WGS sequence"/>
</dbReference>
<gene>
    <name evidence="1" type="ORF">UU55_C0004G0006</name>
</gene>
<protein>
    <recommendedName>
        <fullName evidence="3">Ribbon-helix-helix protein CopG domain-containing protein</fullName>
    </recommendedName>
</protein>
<dbReference type="InterPro" id="IPR010985">
    <property type="entry name" value="Ribbon_hlx_hlx"/>
</dbReference>
<evidence type="ECO:0000313" key="2">
    <source>
        <dbReference type="Proteomes" id="UP000033947"/>
    </source>
</evidence>
<evidence type="ECO:0008006" key="3">
    <source>
        <dbReference type="Google" id="ProtNLM"/>
    </source>
</evidence>
<dbReference type="Gene3D" id="1.10.1220.10">
    <property type="entry name" value="Met repressor-like"/>
    <property type="match status" value="1"/>
</dbReference>
<comment type="caution">
    <text evidence="1">The sequence shown here is derived from an EMBL/GenBank/DDBJ whole genome shotgun (WGS) entry which is preliminary data.</text>
</comment>
<organism evidence="1 2">
    <name type="scientific">candidate division WWE3 bacterium GW2011_GWC2_41_23</name>
    <dbReference type="NCBI Taxonomy" id="1619123"/>
    <lineage>
        <taxon>Bacteria</taxon>
        <taxon>Katanobacteria</taxon>
    </lineage>
</organism>
<dbReference type="EMBL" id="LCBB01000004">
    <property type="protein sequence ID" value="KKS03217.1"/>
    <property type="molecule type" value="Genomic_DNA"/>
</dbReference>
<accession>A0A0G0VU60</accession>
<proteinExistence type="predicted"/>
<sequence>MNKLTIDTKLIRIDSALHKSIKRKAAEETVSIKSLVEKSIKEFLANMHEEKKEDSRKCPVFP</sequence>
<reference evidence="1 2" key="1">
    <citation type="journal article" date="2015" name="Nature">
        <title>rRNA introns, odd ribosomes, and small enigmatic genomes across a large radiation of phyla.</title>
        <authorList>
            <person name="Brown C.T."/>
            <person name="Hug L.A."/>
            <person name="Thomas B.C."/>
            <person name="Sharon I."/>
            <person name="Castelle C.J."/>
            <person name="Singh A."/>
            <person name="Wilkins M.J."/>
            <person name="Williams K.H."/>
            <person name="Banfield J.F."/>
        </authorList>
    </citation>
    <scope>NUCLEOTIDE SEQUENCE [LARGE SCALE GENOMIC DNA]</scope>
</reference>
<dbReference type="AlphaFoldDB" id="A0A0G0VU60"/>
<dbReference type="SUPFAM" id="SSF47598">
    <property type="entry name" value="Ribbon-helix-helix"/>
    <property type="match status" value="1"/>
</dbReference>
<name>A0A0G0VU60_UNCKA</name>
<dbReference type="InterPro" id="IPR013321">
    <property type="entry name" value="Arc_rbn_hlx_hlx"/>
</dbReference>